<evidence type="ECO:0000313" key="1">
    <source>
        <dbReference type="EMBL" id="GLQ33585.1"/>
    </source>
</evidence>
<gene>
    <name evidence="1" type="ORF">GCM10007876_40650</name>
</gene>
<keyword evidence="2" id="KW-1185">Reference proteome</keyword>
<dbReference type="EMBL" id="BSNM01000027">
    <property type="protein sequence ID" value="GLQ33585.1"/>
    <property type="molecule type" value="Genomic_DNA"/>
</dbReference>
<dbReference type="Proteomes" id="UP001161389">
    <property type="component" value="Unassembled WGS sequence"/>
</dbReference>
<accession>A0AA37SCM6</accession>
<protein>
    <recommendedName>
        <fullName evidence="3">Thiamine biosynthesis protein ThiJ</fullName>
    </recommendedName>
</protein>
<proteinExistence type="predicted"/>
<dbReference type="AlphaFoldDB" id="A0AA37SCM6"/>
<dbReference type="InterPro" id="IPR032633">
    <property type="entry name" value="ThiJ-like"/>
</dbReference>
<comment type="caution">
    <text evidence="1">The sequence shown here is derived from an EMBL/GenBank/DDBJ whole genome shotgun (WGS) entry which is preliminary data.</text>
</comment>
<organism evidence="1 2">
    <name type="scientific">Litoribrevibacter albus</name>
    <dbReference type="NCBI Taxonomy" id="1473156"/>
    <lineage>
        <taxon>Bacteria</taxon>
        <taxon>Pseudomonadati</taxon>
        <taxon>Pseudomonadota</taxon>
        <taxon>Gammaproteobacteria</taxon>
        <taxon>Oceanospirillales</taxon>
        <taxon>Oceanospirillaceae</taxon>
        <taxon>Litoribrevibacter</taxon>
    </lineage>
</organism>
<name>A0AA37SCM6_9GAMM</name>
<reference evidence="1" key="1">
    <citation type="journal article" date="2014" name="Int. J. Syst. Evol. Microbiol.">
        <title>Complete genome sequence of Corynebacterium casei LMG S-19264T (=DSM 44701T), isolated from a smear-ripened cheese.</title>
        <authorList>
            <consortium name="US DOE Joint Genome Institute (JGI-PGF)"/>
            <person name="Walter F."/>
            <person name="Albersmeier A."/>
            <person name="Kalinowski J."/>
            <person name="Ruckert C."/>
        </authorList>
    </citation>
    <scope>NUCLEOTIDE SEQUENCE</scope>
    <source>
        <strain evidence="1">NBRC 110071</strain>
    </source>
</reference>
<dbReference type="PANTHER" id="PTHR43068:SF1">
    <property type="entry name" value="SLR1854 PROTEIN"/>
    <property type="match status" value="1"/>
</dbReference>
<dbReference type="PANTHER" id="PTHR43068">
    <property type="entry name" value="SLR1854 PROTEIN"/>
    <property type="match status" value="1"/>
</dbReference>
<dbReference type="RefSeq" id="WP_284384064.1">
    <property type="nucleotide sequence ID" value="NZ_BSNM01000027.1"/>
</dbReference>
<dbReference type="SUPFAM" id="SSF52317">
    <property type="entry name" value="Class I glutamine amidotransferase-like"/>
    <property type="match status" value="1"/>
</dbReference>
<dbReference type="Gene3D" id="3.40.50.880">
    <property type="match status" value="1"/>
</dbReference>
<dbReference type="InterPro" id="IPR029062">
    <property type="entry name" value="Class_I_gatase-like"/>
</dbReference>
<dbReference type="Pfam" id="PF17124">
    <property type="entry name" value="ThiJ_like"/>
    <property type="match status" value="1"/>
</dbReference>
<sequence>MILILLPDSDYDPTESAVPWQALINAGFEVCFATPSGKVAYADKRLTELGFGVLSTFFMTRKRDIDSYQKMALSESFNRPLKLSDLTLDGHLNVEGILVPGGHAQGMKTLLESAHAQTLITDAFKKDIPVAAVCHGVLLLARSIDPETGKSVLFNRKTTALPKWMELFAWYATKPKLGDYYRTYPVSVEDEVKASLQHTRNYRLGPILPFRDKPGGGGPVCIVRDGNYLSARWPGDCHTLARDFVALLKEQI</sequence>
<reference evidence="1" key="2">
    <citation type="submission" date="2023-01" db="EMBL/GenBank/DDBJ databases">
        <title>Draft genome sequence of Litoribrevibacter albus strain NBRC 110071.</title>
        <authorList>
            <person name="Sun Q."/>
            <person name="Mori K."/>
        </authorList>
    </citation>
    <scope>NUCLEOTIDE SEQUENCE</scope>
    <source>
        <strain evidence="1">NBRC 110071</strain>
    </source>
</reference>
<evidence type="ECO:0000313" key="2">
    <source>
        <dbReference type="Proteomes" id="UP001161389"/>
    </source>
</evidence>
<evidence type="ECO:0008006" key="3">
    <source>
        <dbReference type="Google" id="ProtNLM"/>
    </source>
</evidence>